<evidence type="ECO:0000313" key="4">
    <source>
        <dbReference type="WBParaSite" id="ECPE_0001786501-mRNA-1"/>
    </source>
</evidence>
<feature type="region of interest" description="Disordered" evidence="1">
    <location>
        <begin position="103"/>
        <end position="130"/>
    </location>
</feature>
<gene>
    <name evidence="2" type="ORF">ECPE_LOCUS17820</name>
</gene>
<dbReference type="InterPro" id="IPR013083">
    <property type="entry name" value="Znf_RING/FYVE/PHD"/>
</dbReference>
<proteinExistence type="predicted"/>
<dbReference type="AlphaFoldDB" id="A0A183BF35"/>
<dbReference type="SUPFAM" id="SSF57903">
    <property type="entry name" value="FYVE/PHD zinc finger"/>
    <property type="match status" value="1"/>
</dbReference>
<dbReference type="WBParaSite" id="ECPE_0001786501-mRNA-1">
    <property type="protein sequence ID" value="ECPE_0001786501-mRNA-1"/>
    <property type="gene ID" value="ECPE_0001786501"/>
</dbReference>
<reference evidence="2 3" key="2">
    <citation type="submission" date="2018-11" db="EMBL/GenBank/DDBJ databases">
        <authorList>
            <consortium name="Pathogen Informatics"/>
        </authorList>
    </citation>
    <scope>NUCLEOTIDE SEQUENCE [LARGE SCALE GENOMIC DNA]</scope>
    <source>
        <strain evidence="2 3">Egypt</strain>
    </source>
</reference>
<evidence type="ECO:0000313" key="3">
    <source>
        <dbReference type="Proteomes" id="UP000272942"/>
    </source>
</evidence>
<evidence type="ECO:0000313" key="2">
    <source>
        <dbReference type="EMBL" id="VDP95137.1"/>
    </source>
</evidence>
<name>A0A183BF35_9TREM</name>
<dbReference type="Proteomes" id="UP000272942">
    <property type="component" value="Unassembled WGS sequence"/>
</dbReference>
<protein>
    <submittedName>
        <fullName evidence="4">PHD domain-containing protein</fullName>
    </submittedName>
</protein>
<dbReference type="Gene3D" id="3.30.40.10">
    <property type="entry name" value="Zinc/RING finger domain, C3HC4 (zinc finger)"/>
    <property type="match status" value="1"/>
</dbReference>
<dbReference type="InterPro" id="IPR011011">
    <property type="entry name" value="Znf_FYVE_PHD"/>
</dbReference>
<dbReference type="EMBL" id="UZAN01071888">
    <property type="protein sequence ID" value="VDP95137.1"/>
    <property type="molecule type" value="Genomic_DNA"/>
</dbReference>
<accession>A0A183BF35</accession>
<organism evidence="4">
    <name type="scientific">Echinostoma caproni</name>
    <dbReference type="NCBI Taxonomy" id="27848"/>
    <lineage>
        <taxon>Eukaryota</taxon>
        <taxon>Metazoa</taxon>
        <taxon>Spiralia</taxon>
        <taxon>Lophotrochozoa</taxon>
        <taxon>Platyhelminthes</taxon>
        <taxon>Trematoda</taxon>
        <taxon>Digenea</taxon>
        <taxon>Plagiorchiida</taxon>
        <taxon>Echinostomata</taxon>
        <taxon>Echinostomatoidea</taxon>
        <taxon>Echinostomatidae</taxon>
        <taxon>Echinostoma</taxon>
    </lineage>
</organism>
<feature type="compositionally biased region" description="Polar residues" evidence="1">
    <location>
        <begin position="114"/>
        <end position="123"/>
    </location>
</feature>
<keyword evidence="3" id="KW-1185">Reference proteome</keyword>
<sequence length="213" mass="23742">MPRVNFPCLNEVRGKKVVSGIMCNVCEKWAHQKCTGVSTEICALYGKHSGLYWMCNGCETIARQHIAQSAVPGKSPRLTATKGVEIIEEMTAEVSAKTYAKVVKKSPGKPSPGTRQLQPNAKTVKSKPKTVNPRIVKGARGILGNSLHHIESKLHRLRAEIDSIKAVRVNRTSQYNTLLVLNKEEPIIRESKTRRELDRRRVTDILRLVGLDP</sequence>
<dbReference type="OrthoDB" id="7765376at2759"/>
<reference evidence="4" key="1">
    <citation type="submission" date="2016-06" db="UniProtKB">
        <authorList>
            <consortium name="WormBaseParasite"/>
        </authorList>
    </citation>
    <scope>IDENTIFICATION</scope>
</reference>
<evidence type="ECO:0000256" key="1">
    <source>
        <dbReference type="SAM" id="MobiDB-lite"/>
    </source>
</evidence>